<dbReference type="VEuPathDB" id="TrichDB:TRFO_05679"/>
<dbReference type="Proteomes" id="UP000179807">
    <property type="component" value="Unassembled WGS sequence"/>
</dbReference>
<dbReference type="OrthoDB" id="10635337at2759"/>
<evidence type="ECO:0000313" key="3">
    <source>
        <dbReference type="Proteomes" id="UP000179807"/>
    </source>
</evidence>
<protein>
    <recommendedName>
        <fullName evidence="4">BTB domain-containing protein</fullName>
    </recommendedName>
</protein>
<dbReference type="InterPro" id="IPR011333">
    <property type="entry name" value="SKP1/BTB/POZ_sf"/>
</dbReference>
<dbReference type="RefSeq" id="XP_068359174.1">
    <property type="nucleotide sequence ID" value="XM_068492647.1"/>
</dbReference>
<name>A0A1J4K8P0_9EUKA</name>
<dbReference type="GeneID" id="94827351"/>
<feature type="coiled-coil region" evidence="1">
    <location>
        <begin position="226"/>
        <end position="274"/>
    </location>
</feature>
<keyword evidence="3" id="KW-1185">Reference proteome</keyword>
<comment type="caution">
    <text evidence="2">The sequence shown here is derived from an EMBL/GenBank/DDBJ whole genome shotgun (WGS) entry which is preliminary data.</text>
</comment>
<sequence length="402" mass="45803">MLSPAEISIYLSELSKDLSLSIAGKQYFVNKDLSSSLSKFISSKIQENKSITTIEIPSDDNYNVFSMVSAFLNGKKVQISSDNDFPLDNFANLLEIPTLKKLTDQSLQSPLAISNIIQRILFKIINEDEALQFLESNVEQIIKSQKIFELQPSILEKIIHSENSSFSSPESRYLFALKCCVKFPDSIKYFITDEDCEKIPDDILLQMSSNDSYSSLDGQIPTLLISRKLIKDIENLNQEIENAMKECSKTENDLNKAKEENQRILNEKGLTESKKDEVFTRKMELSQKLFQAGIGINKKAPDLSRFIVNKSVLNQINSKLSFLDQKCEELKKVLIGIQGQKVVFPELRVNGLKMAERFEATLKPLHDLFEMLLPNSDEVNELIEELRTISKELQQMADHMSH</sequence>
<accession>A0A1J4K8P0</accession>
<keyword evidence="1" id="KW-0175">Coiled coil</keyword>
<dbReference type="EMBL" id="MLAK01000738">
    <property type="protein sequence ID" value="OHT06038.1"/>
    <property type="molecule type" value="Genomic_DNA"/>
</dbReference>
<reference evidence="2" key="1">
    <citation type="submission" date="2016-10" db="EMBL/GenBank/DDBJ databases">
        <authorList>
            <person name="Benchimol M."/>
            <person name="Almeida L.G."/>
            <person name="Vasconcelos A.T."/>
            <person name="Perreira-Neves A."/>
            <person name="Rosa I.A."/>
            <person name="Tasca T."/>
            <person name="Bogo M.R."/>
            <person name="de Souza W."/>
        </authorList>
    </citation>
    <scope>NUCLEOTIDE SEQUENCE [LARGE SCALE GENOMIC DNA]</scope>
    <source>
        <strain evidence="2">K</strain>
    </source>
</reference>
<evidence type="ECO:0000256" key="1">
    <source>
        <dbReference type="SAM" id="Coils"/>
    </source>
</evidence>
<proteinExistence type="predicted"/>
<gene>
    <name evidence="2" type="ORF">TRFO_05679</name>
</gene>
<dbReference type="Gene3D" id="3.30.710.10">
    <property type="entry name" value="Potassium Channel Kv1.1, Chain A"/>
    <property type="match status" value="1"/>
</dbReference>
<evidence type="ECO:0008006" key="4">
    <source>
        <dbReference type="Google" id="ProtNLM"/>
    </source>
</evidence>
<evidence type="ECO:0000313" key="2">
    <source>
        <dbReference type="EMBL" id="OHT06038.1"/>
    </source>
</evidence>
<dbReference type="AlphaFoldDB" id="A0A1J4K8P0"/>
<organism evidence="2 3">
    <name type="scientific">Tritrichomonas foetus</name>
    <dbReference type="NCBI Taxonomy" id="1144522"/>
    <lineage>
        <taxon>Eukaryota</taxon>
        <taxon>Metamonada</taxon>
        <taxon>Parabasalia</taxon>
        <taxon>Tritrichomonadida</taxon>
        <taxon>Tritrichomonadidae</taxon>
        <taxon>Tritrichomonas</taxon>
    </lineage>
</organism>